<dbReference type="Pfam" id="PF13102">
    <property type="entry name" value="Phage_int_SAM_5"/>
    <property type="match status" value="1"/>
</dbReference>
<dbReference type="AlphaFoldDB" id="A0A1M4US19"/>
<feature type="domain" description="Tyr recombinase" evidence="4">
    <location>
        <begin position="219"/>
        <end position="394"/>
    </location>
</feature>
<dbReference type="Gene3D" id="1.10.150.130">
    <property type="match status" value="1"/>
</dbReference>
<evidence type="ECO:0000259" key="4">
    <source>
        <dbReference type="PROSITE" id="PS51898"/>
    </source>
</evidence>
<keyword evidence="2" id="KW-0238">DNA-binding</keyword>
<name>A0A1M4US19_9BACT</name>
<dbReference type="OrthoDB" id="1493636at2"/>
<dbReference type="Pfam" id="PF00589">
    <property type="entry name" value="Phage_integrase"/>
    <property type="match status" value="1"/>
</dbReference>
<proteinExistence type="inferred from homology"/>
<dbReference type="InterPro" id="IPR035386">
    <property type="entry name" value="Arm-DNA-bind_5"/>
</dbReference>
<dbReference type="InterPro" id="IPR011010">
    <property type="entry name" value="DNA_brk_join_enz"/>
</dbReference>
<dbReference type="GO" id="GO:0015074">
    <property type="term" value="P:DNA integration"/>
    <property type="evidence" value="ECO:0007669"/>
    <property type="project" value="InterPro"/>
</dbReference>
<keyword evidence="6" id="KW-1185">Reference proteome</keyword>
<dbReference type="InterPro" id="IPR002104">
    <property type="entry name" value="Integrase_catalytic"/>
</dbReference>
<dbReference type="PANTHER" id="PTHR30349:SF64">
    <property type="entry name" value="PROPHAGE INTEGRASE INTD-RELATED"/>
    <property type="match status" value="1"/>
</dbReference>
<protein>
    <submittedName>
        <fullName evidence="5">Site-specific recombinase XerD</fullName>
    </submittedName>
</protein>
<gene>
    <name evidence="5" type="ORF">SAMN05444362_101679</name>
</gene>
<evidence type="ECO:0000256" key="1">
    <source>
        <dbReference type="ARBA" id="ARBA00008857"/>
    </source>
</evidence>
<dbReference type="EMBL" id="FQUC01000001">
    <property type="protein sequence ID" value="SHE59494.1"/>
    <property type="molecule type" value="Genomic_DNA"/>
</dbReference>
<evidence type="ECO:0000256" key="2">
    <source>
        <dbReference type="ARBA" id="ARBA00023125"/>
    </source>
</evidence>
<dbReference type="Proteomes" id="UP000184480">
    <property type="component" value="Unassembled WGS sequence"/>
</dbReference>
<accession>A0A1M4US19</accession>
<dbReference type="InterPro" id="IPR010998">
    <property type="entry name" value="Integrase_recombinase_N"/>
</dbReference>
<dbReference type="InterPro" id="IPR025269">
    <property type="entry name" value="SAM-like_dom"/>
</dbReference>
<organism evidence="5 6">
    <name type="scientific">Dysgonomonas macrotermitis</name>
    <dbReference type="NCBI Taxonomy" id="1346286"/>
    <lineage>
        <taxon>Bacteria</taxon>
        <taxon>Pseudomonadati</taxon>
        <taxon>Bacteroidota</taxon>
        <taxon>Bacteroidia</taxon>
        <taxon>Bacteroidales</taxon>
        <taxon>Dysgonomonadaceae</taxon>
        <taxon>Dysgonomonas</taxon>
    </lineage>
</organism>
<dbReference type="PROSITE" id="PS51898">
    <property type="entry name" value="TYR_RECOMBINASE"/>
    <property type="match status" value="1"/>
</dbReference>
<sequence>MRSTFNILFYINKQKIRKNGKCPVMCRITVDGKIAQFSIKEEVSPSLWSVEEGRSSGKEKPDKALNQKLETCRNELKKHYHRLIEKESCVTAERLKNAFLGGESQVPMLLAGFKAHNEEYIKSVGITKSRGSYDGYDQAYKALGKFITQKYGLEDIAFDDLQPSFIQDFEFFLKVGLGYAPSTVFNVVMKLKRMVRKAINRGIIRKNPFASFPCSPGDTTRKWLSKTDLDTILNATQKDKDVEYIRLMFIFAAFTGLSFSDLQNLRNKDISTDGKGMVWIRIRRQKTGTQAVVPLLEIPLAIYNKYRNADMNAKAKVFSVPNYSLARIYLEKLRVAIKLDVLKFHMSRHSFSTTVCLSNGIPIETLSRMLGHKNLNTTQIYAKITHQKVEEDMQALEKRLGNKYMLPGTQVKTGTDTNTVNELKQEAI</sequence>
<dbReference type="InterPro" id="IPR013762">
    <property type="entry name" value="Integrase-like_cat_sf"/>
</dbReference>
<dbReference type="SUPFAM" id="SSF56349">
    <property type="entry name" value="DNA breaking-rejoining enzymes"/>
    <property type="match status" value="1"/>
</dbReference>
<evidence type="ECO:0000313" key="5">
    <source>
        <dbReference type="EMBL" id="SHE59494.1"/>
    </source>
</evidence>
<dbReference type="InterPro" id="IPR050090">
    <property type="entry name" value="Tyrosine_recombinase_XerCD"/>
</dbReference>
<dbReference type="PANTHER" id="PTHR30349">
    <property type="entry name" value="PHAGE INTEGRASE-RELATED"/>
    <property type="match status" value="1"/>
</dbReference>
<dbReference type="GO" id="GO:0003677">
    <property type="term" value="F:DNA binding"/>
    <property type="evidence" value="ECO:0007669"/>
    <property type="project" value="UniProtKB-KW"/>
</dbReference>
<keyword evidence="3" id="KW-0233">DNA recombination</keyword>
<dbReference type="GO" id="GO:0006310">
    <property type="term" value="P:DNA recombination"/>
    <property type="evidence" value="ECO:0007669"/>
    <property type="project" value="UniProtKB-KW"/>
</dbReference>
<evidence type="ECO:0000313" key="6">
    <source>
        <dbReference type="Proteomes" id="UP000184480"/>
    </source>
</evidence>
<evidence type="ECO:0000256" key="3">
    <source>
        <dbReference type="ARBA" id="ARBA00023172"/>
    </source>
</evidence>
<comment type="similarity">
    <text evidence="1">Belongs to the 'phage' integrase family.</text>
</comment>
<reference evidence="6" key="1">
    <citation type="submission" date="2016-11" db="EMBL/GenBank/DDBJ databases">
        <authorList>
            <person name="Varghese N."/>
            <person name="Submissions S."/>
        </authorList>
    </citation>
    <scope>NUCLEOTIDE SEQUENCE [LARGE SCALE GENOMIC DNA]</scope>
    <source>
        <strain evidence="6">DSM 27370</strain>
    </source>
</reference>
<dbReference type="Pfam" id="PF17293">
    <property type="entry name" value="Arm-DNA-bind_5"/>
    <property type="match status" value="1"/>
</dbReference>
<dbReference type="STRING" id="1346286.SAMN05444362_101679"/>
<dbReference type="RefSeq" id="WP_062175798.1">
    <property type="nucleotide sequence ID" value="NZ_BBXL01000001.1"/>
</dbReference>
<dbReference type="Gene3D" id="1.10.443.10">
    <property type="entry name" value="Intergrase catalytic core"/>
    <property type="match status" value="1"/>
</dbReference>
<dbReference type="CDD" id="cd01185">
    <property type="entry name" value="INTN1_C_like"/>
    <property type="match status" value="1"/>
</dbReference>